<dbReference type="Gene3D" id="1.20.120.330">
    <property type="entry name" value="Nucleotidyltransferases domain 2"/>
    <property type="match status" value="1"/>
</dbReference>
<evidence type="ECO:0000259" key="5">
    <source>
        <dbReference type="Pfam" id="PF25954"/>
    </source>
</evidence>
<dbReference type="GO" id="GO:1990281">
    <property type="term" value="C:efflux pump complex"/>
    <property type="evidence" value="ECO:0007669"/>
    <property type="project" value="TreeGrafter"/>
</dbReference>
<dbReference type="InterPro" id="IPR006143">
    <property type="entry name" value="RND_pump_MFP"/>
</dbReference>
<evidence type="ECO:0000259" key="4">
    <source>
        <dbReference type="Pfam" id="PF25917"/>
    </source>
</evidence>
<gene>
    <name evidence="7" type="ORF">DJ90_3939</name>
</gene>
<evidence type="ECO:0000256" key="1">
    <source>
        <dbReference type="ARBA" id="ARBA00009477"/>
    </source>
</evidence>
<feature type="domain" description="YknX-like C-terminal permuted SH3-like" evidence="6">
    <location>
        <begin position="432"/>
        <end position="498"/>
    </location>
</feature>
<feature type="signal peptide" evidence="3">
    <location>
        <begin position="1"/>
        <end position="27"/>
    </location>
</feature>
<keyword evidence="8" id="KW-1185">Reference proteome</keyword>
<dbReference type="HOGENOM" id="CLU_018816_14_4_9"/>
<dbReference type="STRING" id="44252.DJ90_3939"/>
<dbReference type="Proteomes" id="UP000029278">
    <property type="component" value="Unassembled WGS sequence"/>
</dbReference>
<evidence type="ECO:0000313" key="7">
    <source>
        <dbReference type="EMBL" id="KFN07793.1"/>
    </source>
</evidence>
<comment type="caution">
    <text evidence="7">The sequence shown here is derived from an EMBL/GenBank/DDBJ whole genome shotgun (WGS) entry which is preliminary data.</text>
</comment>
<dbReference type="PATRIC" id="fig|44252.3.peg.3768"/>
<dbReference type="PANTHER" id="PTHR30469:SF15">
    <property type="entry name" value="HLYD FAMILY OF SECRETION PROTEINS"/>
    <property type="match status" value="1"/>
</dbReference>
<dbReference type="Gene3D" id="2.40.50.100">
    <property type="match status" value="1"/>
</dbReference>
<feature type="domain" description="CusB-like beta-barrel" evidence="5">
    <location>
        <begin position="353"/>
        <end position="424"/>
    </location>
</feature>
<organism evidence="7 8">
    <name type="scientific">Paenibacillus macerans</name>
    <name type="common">Bacillus macerans</name>
    <dbReference type="NCBI Taxonomy" id="44252"/>
    <lineage>
        <taxon>Bacteria</taxon>
        <taxon>Bacillati</taxon>
        <taxon>Bacillota</taxon>
        <taxon>Bacilli</taxon>
        <taxon>Bacillales</taxon>
        <taxon>Paenibacillaceae</taxon>
        <taxon>Paenibacillus</taxon>
    </lineage>
</organism>
<keyword evidence="2" id="KW-0175">Coiled coil</keyword>
<dbReference type="PANTHER" id="PTHR30469">
    <property type="entry name" value="MULTIDRUG RESISTANCE PROTEIN MDTA"/>
    <property type="match status" value="1"/>
</dbReference>
<dbReference type="Gene3D" id="2.40.420.20">
    <property type="match status" value="1"/>
</dbReference>
<dbReference type="OrthoDB" id="2456449at2"/>
<accession>A0A090ZBI9</accession>
<feature type="domain" description="Multidrug resistance protein MdtA-like barrel-sandwich hybrid" evidence="4">
    <location>
        <begin position="59"/>
        <end position="344"/>
    </location>
</feature>
<feature type="coiled-coil region" evidence="2">
    <location>
        <begin position="226"/>
        <end position="318"/>
    </location>
</feature>
<feature type="chain" id="PRO_5001869563" evidence="3">
    <location>
        <begin position="28"/>
        <end position="501"/>
    </location>
</feature>
<feature type="coiled-coil region" evidence="2">
    <location>
        <begin position="153"/>
        <end position="201"/>
    </location>
</feature>
<dbReference type="InterPro" id="IPR058625">
    <property type="entry name" value="MdtA-like_BSH"/>
</dbReference>
<dbReference type="AlphaFoldDB" id="A0A090ZBI9"/>
<dbReference type="GeneID" id="77011237"/>
<proteinExistence type="inferred from homology"/>
<evidence type="ECO:0000259" key="6">
    <source>
        <dbReference type="Pfam" id="PF25989"/>
    </source>
</evidence>
<evidence type="ECO:0000256" key="2">
    <source>
        <dbReference type="SAM" id="Coils"/>
    </source>
</evidence>
<dbReference type="EMBL" id="JMQA01000031">
    <property type="protein sequence ID" value="KFN07793.1"/>
    <property type="molecule type" value="Genomic_DNA"/>
</dbReference>
<dbReference type="InterPro" id="IPR058792">
    <property type="entry name" value="Beta-barrel_RND_2"/>
</dbReference>
<evidence type="ECO:0000313" key="8">
    <source>
        <dbReference type="Proteomes" id="UP000029278"/>
    </source>
</evidence>
<dbReference type="Pfam" id="PF25954">
    <property type="entry name" value="Beta-barrel_RND_2"/>
    <property type="match status" value="1"/>
</dbReference>
<dbReference type="Pfam" id="PF25917">
    <property type="entry name" value="BSH_RND"/>
    <property type="match status" value="1"/>
</dbReference>
<dbReference type="NCBIfam" id="TIGR01730">
    <property type="entry name" value="RND_mfp"/>
    <property type="match status" value="1"/>
</dbReference>
<dbReference type="GO" id="GO:0015562">
    <property type="term" value="F:efflux transmembrane transporter activity"/>
    <property type="evidence" value="ECO:0007669"/>
    <property type="project" value="InterPro"/>
</dbReference>
<dbReference type="Pfam" id="PF25989">
    <property type="entry name" value="YknX_C"/>
    <property type="match status" value="1"/>
</dbReference>
<sequence>MKEWKATTAVLLLGIGILSGCSQASQAAQEISINVKVSQAQKGVIGEGEIYTGKITSSETVNITPKISGKVAAVNVDVGSKVKKGQVLFKLEDDDLLNKLKIAKSDVAAAQAAIASAEDSHESGMVSANSGVVSSRNSIISAKSAITQAQGGINQAQAAVDQAQTGLKQARTAVSTAKNTVKQTQEALENAKKNLSRTESLYASSLASQMQLEEAQAAQVSAQAAYDNAVNAKSNAEEQLAAAERSLATAQKALTTAKDAYENAKNSYENANNGYKNAQRQLEVAQSTAGVDASRQKLEQARLNVEIAQNSLDNAVITSPIAGIVRSKNIEVGEIASAASPALVIHNLDSVNLEIYVPAERINDINAGDPVQVRVAASGILTTGKVKSIGTDDANGNGFPVKIAVANPDGKLKSGMLADVSFVDANAKEGIIIPAKAIEKDGDQSYVYIAVDGHALRKDITVGEESDTQALVANGLENGEQIIINNHALLSDHAAITVSQP</sequence>
<dbReference type="PROSITE" id="PS51257">
    <property type="entry name" value="PROKAR_LIPOPROTEIN"/>
    <property type="match status" value="1"/>
</dbReference>
<reference evidence="7 8" key="1">
    <citation type="submission" date="2014-04" db="EMBL/GenBank/DDBJ databases">
        <authorList>
            <person name="Bishop-Lilly K.A."/>
            <person name="Broomall S.M."/>
            <person name="Chain P.S."/>
            <person name="Chertkov O."/>
            <person name="Coyne S.R."/>
            <person name="Daligault H.E."/>
            <person name="Davenport K.W."/>
            <person name="Erkkila T."/>
            <person name="Frey K.G."/>
            <person name="Gibbons H.S."/>
            <person name="Gu W."/>
            <person name="Jaissle J."/>
            <person name="Johnson S.L."/>
            <person name="Koroleva G.I."/>
            <person name="Ladner J.T."/>
            <person name="Lo C.-C."/>
            <person name="Minogue T.D."/>
            <person name="Munk C."/>
            <person name="Palacios G.F."/>
            <person name="Redden C.L."/>
            <person name="Rosenzweig C.N."/>
            <person name="Scholz M.B."/>
            <person name="Teshima H."/>
            <person name="Xu Y."/>
        </authorList>
    </citation>
    <scope>NUCLEOTIDE SEQUENCE [LARGE SCALE GENOMIC DNA]</scope>
    <source>
        <strain evidence="7 8">8244</strain>
    </source>
</reference>
<dbReference type="SUPFAM" id="SSF111369">
    <property type="entry name" value="HlyD-like secretion proteins"/>
    <property type="match status" value="2"/>
</dbReference>
<evidence type="ECO:0000256" key="3">
    <source>
        <dbReference type="SAM" id="SignalP"/>
    </source>
</evidence>
<protein>
    <submittedName>
        <fullName evidence="7">Efflux transporter, RND family, MFP subunit</fullName>
    </submittedName>
</protein>
<dbReference type="Gene3D" id="2.40.30.170">
    <property type="match status" value="1"/>
</dbReference>
<name>A0A090ZBI9_PAEMA</name>
<dbReference type="RefSeq" id="WP_036619453.1">
    <property type="nucleotide sequence ID" value="NZ_JAKOBR010000124.1"/>
</dbReference>
<comment type="similarity">
    <text evidence="1">Belongs to the membrane fusion protein (MFP) (TC 8.A.1) family.</text>
</comment>
<keyword evidence="3" id="KW-0732">Signal</keyword>
<dbReference type="Gene3D" id="1.10.287.470">
    <property type="entry name" value="Helix hairpin bin"/>
    <property type="match status" value="1"/>
</dbReference>
<dbReference type="InterPro" id="IPR058637">
    <property type="entry name" value="YknX-like_C"/>
</dbReference>